<name>A0AAD4J1M5_PERFH</name>
<evidence type="ECO:0000313" key="3">
    <source>
        <dbReference type="Proteomes" id="UP001190926"/>
    </source>
</evidence>
<accession>A0AAD4J1M5</accession>
<protein>
    <submittedName>
        <fullName evidence="2">Uncharacterized protein</fullName>
    </submittedName>
</protein>
<dbReference type="Proteomes" id="UP001190926">
    <property type="component" value="Unassembled WGS sequence"/>
</dbReference>
<feature type="compositionally biased region" description="Basic residues" evidence="1">
    <location>
        <begin position="63"/>
        <end position="72"/>
    </location>
</feature>
<dbReference type="EMBL" id="SDAM02000268">
    <property type="protein sequence ID" value="KAH6824973.1"/>
    <property type="molecule type" value="Genomic_DNA"/>
</dbReference>
<comment type="caution">
    <text evidence="2">The sequence shown here is derived from an EMBL/GenBank/DDBJ whole genome shotgun (WGS) entry which is preliminary data.</text>
</comment>
<keyword evidence="3" id="KW-1185">Reference proteome</keyword>
<feature type="region of interest" description="Disordered" evidence="1">
    <location>
        <begin position="30"/>
        <end position="72"/>
    </location>
</feature>
<feature type="compositionally biased region" description="Basic and acidic residues" evidence="1">
    <location>
        <begin position="52"/>
        <end position="62"/>
    </location>
</feature>
<dbReference type="AlphaFoldDB" id="A0AAD4J1M5"/>
<proteinExistence type="predicted"/>
<evidence type="ECO:0000313" key="2">
    <source>
        <dbReference type="EMBL" id="KAH6824973.1"/>
    </source>
</evidence>
<evidence type="ECO:0000256" key="1">
    <source>
        <dbReference type="SAM" id="MobiDB-lite"/>
    </source>
</evidence>
<gene>
    <name evidence="2" type="ORF">C2S53_017921</name>
</gene>
<sequence>MLAAADGRASLVIGNEESLNCAEVRVRNAQNPISEREDGRSIPGNRKREVRRRCSDGSEKCPGRQRRGAYWW</sequence>
<organism evidence="2 3">
    <name type="scientific">Perilla frutescens var. hirtella</name>
    <name type="common">Perilla citriodora</name>
    <name type="synonym">Perilla setoyensis</name>
    <dbReference type="NCBI Taxonomy" id="608512"/>
    <lineage>
        <taxon>Eukaryota</taxon>
        <taxon>Viridiplantae</taxon>
        <taxon>Streptophyta</taxon>
        <taxon>Embryophyta</taxon>
        <taxon>Tracheophyta</taxon>
        <taxon>Spermatophyta</taxon>
        <taxon>Magnoliopsida</taxon>
        <taxon>eudicotyledons</taxon>
        <taxon>Gunneridae</taxon>
        <taxon>Pentapetalae</taxon>
        <taxon>asterids</taxon>
        <taxon>lamiids</taxon>
        <taxon>Lamiales</taxon>
        <taxon>Lamiaceae</taxon>
        <taxon>Nepetoideae</taxon>
        <taxon>Elsholtzieae</taxon>
        <taxon>Perilla</taxon>
    </lineage>
</organism>
<reference evidence="2 3" key="1">
    <citation type="journal article" date="2021" name="Nat. Commun.">
        <title>Incipient diploidization of the medicinal plant Perilla within 10,000 years.</title>
        <authorList>
            <person name="Zhang Y."/>
            <person name="Shen Q."/>
            <person name="Leng L."/>
            <person name="Zhang D."/>
            <person name="Chen S."/>
            <person name="Shi Y."/>
            <person name="Ning Z."/>
            <person name="Chen S."/>
        </authorList>
    </citation>
    <scope>NUCLEOTIDE SEQUENCE [LARGE SCALE GENOMIC DNA]</scope>
    <source>
        <strain evidence="3">cv. PC099</strain>
    </source>
</reference>